<accession>A0AAW2BDM8</accession>
<dbReference type="AlphaFoldDB" id="A0AAW2BDM8"/>
<dbReference type="SUPFAM" id="SSF48403">
    <property type="entry name" value="Ankyrin repeat"/>
    <property type="match status" value="1"/>
</dbReference>
<dbReference type="InterPro" id="IPR036770">
    <property type="entry name" value="Ankyrin_rpt-contain_sf"/>
</dbReference>
<evidence type="ECO:0000313" key="1">
    <source>
        <dbReference type="EMBL" id="KAK9983054.1"/>
    </source>
</evidence>
<proteinExistence type="predicted"/>
<dbReference type="Gene3D" id="1.25.40.20">
    <property type="entry name" value="Ankyrin repeat-containing domain"/>
    <property type="match status" value="1"/>
</dbReference>
<evidence type="ECO:0000313" key="2">
    <source>
        <dbReference type="Proteomes" id="UP001459277"/>
    </source>
</evidence>
<keyword evidence="2" id="KW-1185">Reference proteome</keyword>
<sequence>MSNTRIMQTDTLCQKGRRGGLLPSSRAVHVPVYSQQAYSNGIKINVVGGAGEERRHGGRGGGGTGDVERLINLEVRLMYSANEGDLDEIRELLDSDFNVNVNFKDSDGRTALHGSE</sequence>
<dbReference type="EMBL" id="JAZDWU010000012">
    <property type="protein sequence ID" value="KAK9983054.1"/>
    <property type="molecule type" value="Genomic_DNA"/>
</dbReference>
<name>A0AAW2BDM8_9ROSI</name>
<gene>
    <name evidence="1" type="ORF">SO802_032579</name>
</gene>
<reference evidence="1 2" key="1">
    <citation type="submission" date="2024-01" db="EMBL/GenBank/DDBJ databases">
        <title>A telomere-to-telomere, gap-free genome of sweet tea (Lithocarpus litseifolius).</title>
        <authorList>
            <person name="Zhou J."/>
        </authorList>
    </citation>
    <scope>NUCLEOTIDE SEQUENCE [LARGE SCALE GENOMIC DNA]</scope>
    <source>
        <strain evidence="1">Zhou-2022a</strain>
        <tissue evidence="1">Leaf</tissue>
    </source>
</reference>
<dbReference type="Proteomes" id="UP001459277">
    <property type="component" value="Unassembled WGS sequence"/>
</dbReference>
<comment type="caution">
    <text evidence="1">The sequence shown here is derived from an EMBL/GenBank/DDBJ whole genome shotgun (WGS) entry which is preliminary data.</text>
</comment>
<organism evidence="1 2">
    <name type="scientific">Lithocarpus litseifolius</name>
    <dbReference type="NCBI Taxonomy" id="425828"/>
    <lineage>
        <taxon>Eukaryota</taxon>
        <taxon>Viridiplantae</taxon>
        <taxon>Streptophyta</taxon>
        <taxon>Embryophyta</taxon>
        <taxon>Tracheophyta</taxon>
        <taxon>Spermatophyta</taxon>
        <taxon>Magnoliopsida</taxon>
        <taxon>eudicotyledons</taxon>
        <taxon>Gunneridae</taxon>
        <taxon>Pentapetalae</taxon>
        <taxon>rosids</taxon>
        <taxon>fabids</taxon>
        <taxon>Fagales</taxon>
        <taxon>Fagaceae</taxon>
        <taxon>Lithocarpus</taxon>
    </lineage>
</organism>
<protein>
    <submittedName>
        <fullName evidence="1">Uncharacterized protein</fullName>
    </submittedName>
</protein>